<reference evidence="2 3" key="1">
    <citation type="submission" date="2015-09" db="EMBL/GenBank/DDBJ databases">
        <title>Atta colombica WGS genome.</title>
        <authorList>
            <person name="Nygaard S."/>
            <person name="Hu H."/>
            <person name="Boomsma J."/>
            <person name="Zhang G."/>
        </authorList>
    </citation>
    <scope>NUCLEOTIDE SEQUENCE [LARGE SCALE GENOMIC DNA]</scope>
    <source>
        <strain evidence="2">Treedump-2</strain>
        <tissue evidence="2">Whole body</tissue>
    </source>
</reference>
<organism evidence="2 3">
    <name type="scientific">Atta colombica</name>
    <dbReference type="NCBI Taxonomy" id="520822"/>
    <lineage>
        <taxon>Eukaryota</taxon>
        <taxon>Metazoa</taxon>
        <taxon>Ecdysozoa</taxon>
        <taxon>Arthropoda</taxon>
        <taxon>Hexapoda</taxon>
        <taxon>Insecta</taxon>
        <taxon>Pterygota</taxon>
        <taxon>Neoptera</taxon>
        <taxon>Endopterygota</taxon>
        <taxon>Hymenoptera</taxon>
        <taxon>Apocrita</taxon>
        <taxon>Aculeata</taxon>
        <taxon>Formicoidea</taxon>
        <taxon>Formicidae</taxon>
        <taxon>Myrmicinae</taxon>
        <taxon>Atta</taxon>
    </lineage>
</organism>
<gene>
    <name evidence="2" type="ORF">ALC53_12000</name>
</gene>
<evidence type="ECO:0000259" key="1">
    <source>
        <dbReference type="Pfam" id="PF18701"/>
    </source>
</evidence>
<proteinExistence type="predicted"/>
<accession>A0A151HZP5</accession>
<evidence type="ECO:0000313" key="3">
    <source>
        <dbReference type="Proteomes" id="UP000078540"/>
    </source>
</evidence>
<name>A0A151HZP5_9HYME</name>
<dbReference type="InterPro" id="IPR040676">
    <property type="entry name" value="DUF5641"/>
</dbReference>
<dbReference type="Pfam" id="PF18701">
    <property type="entry name" value="DUF5641"/>
    <property type="match status" value="1"/>
</dbReference>
<feature type="domain" description="DUF5641" evidence="1">
    <location>
        <begin position="251"/>
        <end position="286"/>
    </location>
</feature>
<sequence>MLERMESRFMKDHSRRGSCLIRFPSLWLALVMVRTKIFIQDIWLLDHGARRPVMEILGFVDASEKARSSEREKIVYLRKRENSGNPADCASRGLSPGHFAWQGPSWLSGVSSQSPEVSLPDQELPEQRNKIHVMAAGLSDEKVNLLTRYSSLQKLLRVTACHRWRHSLGIRGDTTVDPGLLRQRFWVPSGRMLIKSHIRRCHRCMMRAATSQQVSQGDLPPRVTPSRPFTYTGVNYAGPVILRTSPGRGHKAHKITILHPGQDGYVRVVTVKTASSEFARPLVKIILRQ</sequence>
<evidence type="ECO:0000313" key="2">
    <source>
        <dbReference type="EMBL" id="KYM77583.1"/>
    </source>
</evidence>
<dbReference type="EMBL" id="KQ976695">
    <property type="protein sequence ID" value="KYM77583.1"/>
    <property type="molecule type" value="Genomic_DNA"/>
</dbReference>
<dbReference type="STRING" id="520822.A0A151HZP5"/>
<dbReference type="Proteomes" id="UP000078540">
    <property type="component" value="Unassembled WGS sequence"/>
</dbReference>
<protein>
    <recommendedName>
        <fullName evidence="1">DUF5641 domain-containing protein</fullName>
    </recommendedName>
</protein>
<dbReference type="PANTHER" id="PTHR47331">
    <property type="entry name" value="PHD-TYPE DOMAIN-CONTAINING PROTEIN"/>
    <property type="match status" value="1"/>
</dbReference>
<dbReference type="AlphaFoldDB" id="A0A151HZP5"/>
<keyword evidence="3" id="KW-1185">Reference proteome</keyword>